<evidence type="ECO:0000256" key="2">
    <source>
        <dbReference type="ARBA" id="ARBA00004192"/>
    </source>
</evidence>
<dbReference type="InterPro" id="IPR011050">
    <property type="entry name" value="Pectin_lyase_fold/virulence"/>
</dbReference>
<evidence type="ECO:0000256" key="14">
    <source>
        <dbReference type="ARBA" id="ARBA00046912"/>
    </source>
</evidence>
<reference evidence="17 18" key="1">
    <citation type="journal article" date="2009" name="PLoS Pathog.">
        <title>Isolation and characterization of adenoviruses persistently shed from the gastrointestinal tract of non-human primates.</title>
        <authorList>
            <person name="Roy S."/>
            <person name="Vandenberghe L.H."/>
            <person name="Kryazhimskiy S."/>
            <person name="Grant R."/>
            <person name="Calcedo R."/>
            <person name="Yuan X."/>
            <person name="Keough M."/>
            <person name="Sandhu A."/>
            <person name="Wang Q."/>
            <person name="Medina-Jaszek C.A."/>
            <person name="Plotkin J.B."/>
            <person name="Wilson J.M."/>
        </authorList>
    </citation>
    <scope>NUCLEOTIDE SEQUENCE [LARGE SCALE GENOMIC DNA]</scope>
</reference>
<evidence type="ECO:0000256" key="3">
    <source>
        <dbReference type="ARBA" id="ARBA00008605"/>
    </source>
</evidence>
<name>H8PFZ2_9ADEN</name>
<evidence type="ECO:0000256" key="10">
    <source>
        <dbReference type="ARBA" id="ARBA00023323"/>
    </source>
</evidence>
<evidence type="ECO:0000256" key="6">
    <source>
        <dbReference type="ARBA" id="ARBA00022553"/>
    </source>
</evidence>
<sequence length="476" mass="52744">MERPNPPEPGVHPGLPDHVPVEGHAAEEEGLRLLAGAASARTGSGAGGVGAGGGGEPEGRPGPSGGIVTEPEDPQEGTSQGGGGPKRKRDEEEAMDPDRFLKELTLSLMSKRRPETVWWSDLEKEFHQGEMNLLYKYGFEQVKTHWLEAWEDWEMAFNMFAKVALRPDTIYTVTKTVEIRKPVYVIGNGAVVRFQTTDRVAFNCCMQNLGPGVINLNGVTFCNVRFAGDGFNGTVFAATTQITLHGVFFQHVGGACVDTWARASVRGCTFVGCWKAVVGRPKSVLSVKKCVFERCLMAMVVEGQGRIRHNAGSENTCFALLKGTATVKHNMICGVGHSQLLTCADGNCQALRTVHVVSHRRRPWPVFEHNMLMRCTMHLGYRRGVFVPHQCNLTHTKVLLETDAFSRVNLNGVFDLTMEMYKIVRFDESKTRCRPCECGANHLRMYPVTLNVTEELRPDHQMLSCLRTDYESSDED</sequence>
<evidence type="ECO:0000313" key="17">
    <source>
        <dbReference type="EMBL" id="AFD10558.1"/>
    </source>
</evidence>
<keyword evidence="6" id="KW-0597">Phosphoprotein</keyword>
<evidence type="ECO:0000256" key="8">
    <source>
        <dbReference type="ARBA" id="ARBA00022581"/>
    </source>
</evidence>
<dbReference type="InterPro" id="IPR006717">
    <property type="entry name" value="Adeno_E1B_55K_N"/>
</dbReference>
<evidence type="ECO:0000259" key="16">
    <source>
        <dbReference type="Pfam" id="PF04623"/>
    </source>
</evidence>
<accession>H8PFZ2</accession>
<feature type="compositionally biased region" description="Low complexity" evidence="15">
    <location>
        <begin position="32"/>
        <end position="43"/>
    </location>
</feature>
<dbReference type="GeneID" id="16791279"/>
<comment type="subunit">
    <text evidence="14">Interacts with host PML-4 and PML-5; this interaction promotes efficient subnuclear targeting of E1B-55K to PML nuclear bodies. Interacts with E4-ORF3 protein. Interacts with E4-ORF6 protein.</text>
</comment>
<dbReference type="GO" id="GO:0052150">
    <property type="term" value="P:symbiont-mediated perturbation of host apoptosis"/>
    <property type="evidence" value="ECO:0007669"/>
    <property type="project" value="UniProtKB-KW"/>
</dbReference>
<keyword evidence="7" id="KW-1048">Host nucleus</keyword>
<dbReference type="Pfam" id="PF04623">
    <property type="entry name" value="Adeno_E1B_55K_N"/>
    <property type="match status" value="1"/>
</dbReference>
<dbReference type="EMBL" id="FJ025931">
    <property type="protein sequence ID" value="AFD10558.1"/>
    <property type="molecule type" value="Genomic_DNA"/>
</dbReference>
<evidence type="ECO:0000256" key="15">
    <source>
        <dbReference type="SAM" id="MobiDB-lite"/>
    </source>
</evidence>
<comment type="subcellular location">
    <subcellularLocation>
        <location evidence="2">Host cytoplasm</location>
    </subcellularLocation>
    <subcellularLocation>
        <location evidence="1">Host nucleus</location>
    </subcellularLocation>
</comment>
<dbReference type="KEGG" id="vg:16791279"/>
<dbReference type="InterPro" id="IPR002612">
    <property type="entry name" value="Adeno_E1B_55kDa"/>
</dbReference>
<dbReference type="RefSeq" id="YP_008520223.1">
    <property type="nucleotide sequence ID" value="NC_022266.1"/>
</dbReference>
<dbReference type="SUPFAM" id="SSF51126">
    <property type="entry name" value="Pectin lyase-like"/>
    <property type="match status" value="1"/>
</dbReference>
<organism evidence="17 18">
    <name type="scientific">Simian adenovirus 18</name>
    <dbReference type="NCBI Taxonomy" id="909210"/>
    <lineage>
        <taxon>Viruses</taxon>
        <taxon>Varidnaviria</taxon>
        <taxon>Bamfordvirae</taxon>
        <taxon>Preplasmiviricota</taxon>
        <taxon>Polisuviricotina</taxon>
        <taxon>Pharingeaviricetes</taxon>
        <taxon>Rowavirales</taxon>
        <taxon>Adenoviridae</taxon>
        <taxon>Mastadenovirus</taxon>
        <taxon>Mastadenovirus chlorocebi</taxon>
        <taxon>Simian mastadenovirus F</taxon>
    </lineage>
</organism>
<dbReference type="Pfam" id="PF01696">
    <property type="entry name" value="Adeno_E1B_55K"/>
    <property type="match status" value="1"/>
</dbReference>
<evidence type="ECO:0000256" key="13">
    <source>
        <dbReference type="ARBA" id="ARBA00046084"/>
    </source>
</evidence>
<proteinExistence type="inferred from homology"/>
<protein>
    <recommendedName>
        <fullName evidence="4">E1B 55 kDa protein</fullName>
    </recommendedName>
    <alternativeName>
        <fullName evidence="11">E1B protein, large T-antigen</fullName>
    </alternativeName>
    <alternativeName>
        <fullName evidence="12">E1B-495R</fullName>
    </alternativeName>
</protein>
<evidence type="ECO:0000256" key="9">
    <source>
        <dbReference type="ARBA" id="ARBA00023200"/>
    </source>
</evidence>
<evidence type="ECO:0000256" key="12">
    <source>
        <dbReference type="ARBA" id="ARBA00031863"/>
    </source>
</evidence>
<feature type="compositionally biased region" description="Basic and acidic residues" evidence="15">
    <location>
        <begin position="19"/>
        <end position="31"/>
    </location>
</feature>
<feature type="compositionally biased region" description="Pro residues" evidence="15">
    <location>
        <begin position="1"/>
        <end position="10"/>
    </location>
</feature>
<feature type="compositionally biased region" description="Basic and acidic residues" evidence="15">
    <location>
        <begin position="88"/>
        <end position="98"/>
    </location>
</feature>
<feature type="compositionally biased region" description="Gly residues" evidence="15">
    <location>
        <begin position="44"/>
        <end position="56"/>
    </location>
</feature>
<dbReference type="GO" id="GO:0042025">
    <property type="term" value="C:host cell nucleus"/>
    <property type="evidence" value="ECO:0007669"/>
    <property type="project" value="UniProtKB-SubCell"/>
</dbReference>
<keyword evidence="10" id="KW-1119">Modulation of host cell apoptosis by virus</keyword>
<evidence type="ECO:0000256" key="5">
    <source>
        <dbReference type="ARBA" id="ARBA00022518"/>
    </source>
</evidence>
<keyword evidence="8" id="KW-0945">Host-virus interaction</keyword>
<feature type="domain" description="Adenovirus E1B protein N-terminal" evidence="16">
    <location>
        <begin position="1"/>
        <end position="57"/>
    </location>
</feature>
<keyword evidence="5" id="KW-0244">Early protein</keyword>
<comment type="function">
    <text evidence="13">Plays a major role to prevent cellular inhibition of viral genome replication. Assembles an SCF-like E3 ubiquitin ligase complex based on the cellular proteins ELOB, ELOC, CUL5 and RBX1, in cooperation with viral E4orf6. This viral RING-type ligase ubiquitinates cellular substrates and targets them to proteasomal degradation: TP53/p53, LIG4, MRE11-RAD50-NBS1 (MRN) complex, ITGA3, DAXX and BLM. E1B-55K probably acts as the substrate-specific adapter of the SCF-like E3 ubiquitin ligase complex. Degradation of host TP53/p53 activity is essential for preventing E1A-induced TP53 accumulation that would otherwise lead to cell apoptosis and growth arrest. E1B-55K also inactivates TP53 transcription-factor activity by binding its transactivation domain. E1B-55K also functions as a SUMO1 E3 ligase for TP53 which causes the latter to be sequestered in promyelocytic leukemia (PML) nuclear bodies thereby contributing to maximal inhibition of TP53 function.</text>
</comment>
<evidence type="ECO:0000313" key="18">
    <source>
        <dbReference type="Proteomes" id="UP000171189"/>
    </source>
</evidence>
<comment type="similarity">
    <text evidence="3">Belongs to the adenoviridae E1B 55 kDa protein family.</text>
</comment>
<evidence type="ECO:0000256" key="4">
    <source>
        <dbReference type="ARBA" id="ARBA00022118"/>
    </source>
</evidence>
<dbReference type="GO" id="GO:0030430">
    <property type="term" value="C:host cell cytoplasm"/>
    <property type="evidence" value="ECO:0007669"/>
    <property type="project" value="UniProtKB-SubCell"/>
</dbReference>
<keyword evidence="9" id="KW-1035">Host cytoplasm</keyword>
<feature type="region of interest" description="Disordered" evidence="15">
    <location>
        <begin position="1"/>
        <end position="98"/>
    </location>
</feature>
<keyword evidence="18" id="KW-1185">Reference proteome</keyword>
<dbReference type="OrthoDB" id="3297at10239"/>
<dbReference type="Proteomes" id="UP000171189">
    <property type="component" value="Segment"/>
</dbReference>
<evidence type="ECO:0000256" key="1">
    <source>
        <dbReference type="ARBA" id="ARBA00004147"/>
    </source>
</evidence>
<evidence type="ECO:0000256" key="11">
    <source>
        <dbReference type="ARBA" id="ARBA00030428"/>
    </source>
</evidence>
<evidence type="ECO:0000256" key="7">
    <source>
        <dbReference type="ARBA" id="ARBA00022562"/>
    </source>
</evidence>